<evidence type="ECO:0000313" key="3">
    <source>
        <dbReference type="Proteomes" id="UP000001861"/>
    </source>
</evidence>
<feature type="compositionally biased region" description="Polar residues" evidence="1">
    <location>
        <begin position="157"/>
        <end position="170"/>
    </location>
</feature>
<evidence type="ECO:0000313" key="2">
    <source>
        <dbReference type="EMBL" id="EAU81050.2"/>
    </source>
</evidence>
<proteinExistence type="predicted"/>
<protein>
    <submittedName>
        <fullName evidence="2">Uncharacterized protein</fullName>
    </submittedName>
</protein>
<dbReference type="GeneID" id="6017450"/>
<dbReference type="KEGG" id="cci:CC1G_10169"/>
<dbReference type="RefSeq" id="XP_001840795.2">
    <property type="nucleotide sequence ID" value="XM_001840743.2"/>
</dbReference>
<dbReference type="HOGENOM" id="CLU_1570563_0_0_1"/>
<evidence type="ECO:0000256" key="1">
    <source>
        <dbReference type="SAM" id="MobiDB-lite"/>
    </source>
</evidence>
<sequence>MARYRCLPSSSRPHPAKDPYTSADEKRVARVTRSSSSAKPRILQKREIGDSYLAPDERVEEMLKIPFVEILSPVEVRCILCDQSIRLDARGKSTQTTGLYAYNLKKHIGRKKHQFNAIREGYEDWVMSELKSSRAQSKGEKRGKSRSRRAPMKEKQPSSLPSTDTNNGKG</sequence>
<comment type="caution">
    <text evidence="2">The sequence shown here is derived from an EMBL/GenBank/DDBJ whole genome shotgun (WGS) entry which is preliminary data.</text>
</comment>
<dbReference type="VEuPathDB" id="FungiDB:CC1G_10169"/>
<dbReference type="Proteomes" id="UP000001861">
    <property type="component" value="Unassembled WGS sequence"/>
</dbReference>
<feature type="region of interest" description="Disordered" evidence="1">
    <location>
        <begin position="130"/>
        <end position="170"/>
    </location>
</feature>
<name>A8PEH3_COPC7</name>
<dbReference type="EMBL" id="AACS02000007">
    <property type="protein sequence ID" value="EAU81050.2"/>
    <property type="molecule type" value="Genomic_DNA"/>
</dbReference>
<dbReference type="InParanoid" id="A8PEH3"/>
<feature type="region of interest" description="Disordered" evidence="1">
    <location>
        <begin position="1"/>
        <end position="40"/>
    </location>
</feature>
<dbReference type="AlphaFoldDB" id="A8PEH3"/>
<gene>
    <name evidence="2" type="ORF">CC1G_10169</name>
</gene>
<reference evidence="2 3" key="1">
    <citation type="journal article" date="2010" name="Proc. Natl. Acad. Sci. U.S.A.">
        <title>Insights into evolution of multicellular fungi from the assembled chromosomes of the mushroom Coprinopsis cinerea (Coprinus cinereus).</title>
        <authorList>
            <person name="Stajich J.E."/>
            <person name="Wilke S.K."/>
            <person name="Ahren D."/>
            <person name="Au C.H."/>
            <person name="Birren B.W."/>
            <person name="Borodovsky M."/>
            <person name="Burns C."/>
            <person name="Canback B."/>
            <person name="Casselton L.A."/>
            <person name="Cheng C.K."/>
            <person name="Deng J."/>
            <person name="Dietrich F.S."/>
            <person name="Fargo D.C."/>
            <person name="Farman M.L."/>
            <person name="Gathman A.C."/>
            <person name="Goldberg J."/>
            <person name="Guigo R."/>
            <person name="Hoegger P.J."/>
            <person name="Hooker J.B."/>
            <person name="Huggins A."/>
            <person name="James T.Y."/>
            <person name="Kamada T."/>
            <person name="Kilaru S."/>
            <person name="Kodira C."/>
            <person name="Kues U."/>
            <person name="Kupfer D."/>
            <person name="Kwan H.S."/>
            <person name="Lomsadze A."/>
            <person name="Li W."/>
            <person name="Lilly W.W."/>
            <person name="Ma L.J."/>
            <person name="Mackey A.J."/>
            <person name="Manning G."/>
            <person name="Martin F."/>
            <person name="Muraguchi H."/>
            <person name="Natvig D.O."/>
            <person name="Palmerini H."/>
            <person name="Ramesh M.A."/>
            <person name="Rehmeyer C.J."/>
            <person name="Roe B.A."/>
            <person name="Shenoy N."/>
            <person name="Stanke M."/>
            <person name="Ter-Hovhannisyan V."/>
            <person name="Tunlid A."/>
            <person name="Velagapudi R."/>
            <person name="Vision T.J."/>
            <person name="Zeng Q."/>
            <person name="Zolan M.E."/>
            <person name="Pukkila P.J."/>
        </authorList>
    </citation>
    <scope>NUCLEOTIDE SEQUENCE [LARGE SCALE GENOMIC DNA]</scope>
    <source>
        <strain evidence="3">Okayama-7 / 130 / ATCC MYA-4618 / FGSC 9003</strain>
    </source>
</reference>
<accession>A8PEH3</accession>
<organism evidence="2 3">
    <name type="scientific">Coprinopsis cinerea (strain Okayama-7 / 130 / ATCC MYA-4618 / FGSC 9003)</name>
    <name type="common">Inky cap fungus</name>
    <name type="synonym">Hormographiella aspergillata</name>
    <dbReference type="NCBI Taxonomy" id="240176"/>
    <lineage>
        <taxon>Eukaryota</taxon>
        <taxon>Fungi</taxon>
        <taxon>Dikarya</taxon>
        <taxon>Basidiomycota</taxon>
        <taxon>Agaricomycotina</taxon>
        <taxon>Agaricomycetes</taxon>
        <taxon>Agaricomycetidae</taxon>
        <taxon>Agaricales</taxon>
        <taxon>Agaricineae</taxon>
        <taxon>Psathyrellaceae</taxon>
        <taxon>Coprinopsis</taxon>
    </lineage>
</organism>
<keyword evidence="3" id="KW-1185">Reference proteome</keyword>